<evidence type="ECO:0000313" key="10">
    <source>
        <dbReference type="Proteomes" id="UP000028569"/>
    </source>
</evidence>
<dbReference type="Pfam" id="PF06781">
    <property type="entry name" value="CrgA"/>
    <property type="match status" value="1"/>
</dbReference>
<keyword evidence="5 7" id="KW-0472">Membrane</keyword>
<dbReference type="KEGG" id="bii:BINDI_0037"/>
<sequence length="178" mass="20016">MAEHQLHDTDEAVDEEPVKAEETVETGEPMSESAPDKSEEAEAKAGDADVDASGDSGDKDSDDDLDDEEYGLSMDKVEAVLNQSVDKKHMTPQMRRIIQRQEENTKRVEETIKGTKANPRWFVPLFVTLMLLGLIWIVVYYISSTRGNVYPIPTIGNWNLAVGFGILLVGFLMTMWWH</sequence>
<evidence type="ECO:0000256" key="6">
    <source>
        <dbReference type="ARBA" id="ARBA00023306"/>
    </source>
</evidence>
<keyword evidence="1 7" id="KW-1003">Cell membrane</keyword>
<comment type="function">
    <text evidence="7">Involved in cell division.</text>
</comment>
<keyword evidence="6 7" id="KW-0131">Cell cycle</keyword>
<organism evidence="9 10">
    <name type="scientific">Bifidobacterium [indicum] DSM 20214 = LMG 11587</name>
    <dbReference type="NCBI Taxonomy" id="1341694"/>
    <lineage>
        <taxon>Bacteria</taxon>
        <taxon>Bacillati</taxon>
        <taxon>Actinomycetota</taxon>
        <taxon>Actinomycetes</taxon>
        <taxon>Bifidobacteriales</taxon>
        <taxon>Bifidobacteriaceae</taxon>
        <taxon>Bifidobacterium</taxon>
    </lineage>
</organism>
<protein>
    <recommendedName>
        <fullName evidence="7">Cell division protein CrgA</fullName>
    </recommendedName>
</protein>
<evidence type="ECO:0000256" key="4">
    <source>
        <dbReference type="ARBA" id="ARBA00022989"/>
    </source>
</evidence>
<evidence type="ECO:0000256" key="7">
    <source>
        <dbReference type="HAMAP-Rule" id="MF_00631"/>
    </source>
</evidence>
<accession>A0A087VSK4</accession>
<evidence type="ECO:0000256" key="2">
    <source>
        <dbReference type="ARBA" id="ARBA00022618"/>
    </source>
</evidence>
<dbReference type="GO" id="GO:0005886">
    <property type="term" value="C:plasma membrane"/>
    <property type="evidence" value="ECO:0007669"/>
    <property type="project" value="UniProtKB-SubCell"/>
</dbReference>
<dbReference type="HOGENOM" id="CLU_109805_1_0_11"/>
<feature type="compositionally biased region" description="Basic and acidic residues" evidence="8">
    <location>
        <begin position="1"/>
        <end position="22"/>
    </location>
</feature>
<dbReference type="InterPro" id="IPR009619">
    <property type="entry name" value="CrgA"/>
</dbReference>
<keyword evidence="3 7" id="KW-0812">Transmembrane</keyword>
<dbReference type="NCBIfam" id="NF002593">
    <property type="entry name" value="PRK02251.1-2"/>
    <property type="match status" value="1"/>
</dbReference>
<evidence type="ECO:0000256" key="8">
    <source>
        <dbReference type="SAM" id="MobiDB-lite"/>
    </source>
</evidence>
<dbReference type="HAMAP" id="MF_00631">
    <property type="entry name" value="CrgA"/>
    <property type="match status" value="1"/>
</dbReference>
<dbReference type="Proteomes" id="UP000028569">
    <property type="component" value="Chromosome"/>
</dbReference>
<name>A0A087VSK4_9BIFI</name>
<evidence type="ECO:0000256" key="1">
    <source>
        <dbReference type="ARBA" id="ARBA00022475"/>
    </source>
</evidence>
<reference evidence="9 10" key="1">
    <citation type="journal article" date="2014" name="Appl. Environ. Microbiol.">
        <title>Genomic encyclopedia of type strains of the genus Bifidobacterium.</title>
        <authorList>
            <person name="Milani C."/>
            <person name="Lugli G.A."/>
            <person name="Duranti S."/>
            <person name="Turroni F."/>
            <person name="Bottacini F."/>
            <person name="Mangifesta M."/>
            <person name="Sanchez B."/>
            <person name="Viappiani A."/>
            <person name="Mancabelli L."/>
            <person name="Taminiau B."/>
            <person name="Delcenserie V."/>
            <person name="Barrangou R."/>
            <person name="Margolles A."/>
            <person name="van Sinderen D."/>
            <person name="Ventura M."/>
        </authorList>
    </citation>
    <scope>NUCLEOTIDE SEQUENCE [LARGE SCALE GENOMIC DNA]</scope>
    <source>
        <strain evidence="9 10">LMG 11587</strain>
    </source>
</reference>
<comment type="subcellular location">
    <subcellularLocation>
        <location evidence="7">Cell membrane</location>
        <topology evidence="7">Multi-pass membrane protein</topology>
    </subcellularLocation>
</comment>
<proteinExistence type="inferred from homology"/>
<gene>
    <name evidence="7" type="primary">crgA</name>
    <name evidence="9" type="ORF">BINDI_0037</name>
</gene>
<keyword evidence="4 7" id="KW-1133">Transmembrane helix</keyword>
<keyword evidence="10" id="KW-1185">Reference proteome</keyword>
<evidence type="ECO:0000256" key="5">
    <source>
        <dbReference type="ARBA" id="ARBA00023136"/>
    </source>
</evidence>
<dbReference type="EMBL" id="CP006018">
    <property type="protein sequence ID" value="AIC91323.1"/>
    <property type="molecule type" value="Genomic_DNA"/>
</dbReference>
<dbReference type="RefSeq" id="WP_237742948.1">
    <property type="nucleotide sequence ID" value="NZ_CP006018.1"/>
</dbReference>
<keyword evidence="2 7" id="KW-0132">Cell division</keyword>
<evidence type="ECO:0000256" key="3">
    <source>
        <dbReference type="ARBA" id="ARBA00022692"/>
    </source>
</evidence>
<comment type="similarity">
    <text evidence="7">Belongs to the CrgA family.</text>
</comment>
<feature type="transmembrane region" description="Helical" evidence="7">
    <location>
        <begin position="121"/>
        <end position="143"/>
    </location>
</feature>
<dbReference type="AlphaFoldDB" id="A0A087VSK4"/>
<feature type="compositionally biased region" description="Basic and acidic residues" evidence="8">
    <location>
        <begin position="34"/>
        <end position="47"/>
    </location>
</feature>
<evidence type="ECO:0000313" key="9">
    <source>
        <dbReference type="EMBL" id="AIC91323.1"/>
    </source>
</evidence>
<dbReference type="GO" id="GO:0051301">
    <property type="term" value="P:cell division"/>
    <property type="evidence" value="ECO:0007669"/>
    <property type="project" value="UniProtKB-UniRule"/>
</dbReference>
<feature type="region of interest" description="Disordered" evidence="8">
    <location>
        <begin position="1"/>
        <end position="68"/>
    </location>
</feature>
<feature type="transmembrane region" description="Helical" evidence="7">
    <location>
        <begin position="155"/>
        <end position="177"/>
    </location>
</feature>